<dbReference type="InterPro" id="IPR036282">
    <property type="entry name" value="Glutathione-S-Trfase_C_sf"/>
</dbReference>
<evidence type="ECO:0000256" key="3">
    <source>
        <dbReference type="ARBA" id="ARBA00022679"/>
    </source>
</evidence>
<sequence>MSDSTSLGNTGKLVVHHLNNSRSQRVLWLLEELGVPYELKKYQRAPDMRAPKELKAVNPLGTAPVITDGSSNLAESGAIVEYIIRKYANGRARPPANGELSDLYYTHAAEGSLMPMIVNSLILGLLTERTPWLLRPIVRFVTNKLRAILVEPGLRTYGQMVEKRLTEVDGGWIAGGEEPTAADYMMIFPLESMAMMCPEFLGLNTERYIRRVHARPAYQRGLEIGGKYDFAP</sequence>
<dbReference type="STRING" id="743788.S8DY45"/>
<dbReference type="FunCoup" id="S8DY45">
    <property type="interactions" value="310"/>
</dbReference>
<dbReference type="PROSITE" id="PS50404">
    <property type="entry name" value="GST_NTER"/>
    <property type="match status" value="1"/>
</dbReference>
<comment type="catalytic activity">
    <reaction evidence="4">
        <text>RX + glutathione = an S-substituted glutathione + a halide anion + H(+)</text>
        <dbReference type="Rhea" id="RHEA:16437"/>
        <dbReference type="ChEBI" id="CHEBI:15378"/>
        <dbReference type="ChEBI" id="CHEBI:16042"/>
        <dbReference type="ChEBI" id="CHEBI:17792"/>
        <dbReference type="ChEBI" id="CHEBI:57925"/>
        <dbReference type="ChEBI" id="CHEBI:90779"/>
        <dbReference type="EC" id="2.5.1.18"/>
    </reaction>
</comment>
<evidence type="ECO:0000313" key="7">
    <source>
        <dbReference type="Proteomes" id="UP000015241"/>
    </source>
</evidence>
<dbReference type="EMBL" id="KE504170">
    <property type="protein sequence ID" value="EPS97971.1"/>
    <property type="molecule type" value="Genomic_DNA"/>
</dbReference>
<name>S8DY45_FOMSC</name>
<evidence type="ECO:0000256" key="1">
    <source>
        <dbReference type="ARBA" id="ARBA00007409"/>
    </source>
</evidence>
<evidence type="ECO:0000313" key="6">
    <source>
        <dbReference type="EMBL" id="EPS97971.1"/>
    </source>
</evidence>
<dbReference type="EC" id="2.5.1.18" evidence="2"/>
<dbReference type="SFLD" id="SFLDS00019">
    <property type="entry name" value="Glutathione_Transferase_(cytos"/>
    <property type="match status" value="1"/>
</dbReference>
<evidence type="ECO:0000259" key="5">
    <source>
        <dbReference type="PROSITE" id="PS50404"/>
    </source>
</evidence>
<accession>S8DY45</accession>
<dbReference type="Gene3D" id="3.40.30.10">
    <property type="entry name" value="Glutaredoxin"/>
    <property type="match status" value="1"/>
</dbReference>
<proteinExistence type="inferred from homology"/>
<dbReference type="GO" id="GO:0005737">
    <property type="term" value="C:cytoplasm"/>
    <property type="evidence" value="ECO:0007669"/>
    <property type="project" value="UniProtKB-ARBA"/>
</dbReference>
<dbReference type="HOGENOM" id="CLU_011226_15_5_1"/>
<dbReference type="Proteomes" id="UP000015241">
    <property type="component" value="Unassembled WGS sequence"/>
</dbReference>
<evidence type="ECO:0000256" key="2">
    <source>
        <dbReference type="ARBA" id="ARBA00012452"/>
    </source>
</evidence>
<dbReference type="InterPro" id="IPR004045">
    <property type="entry name" value="Glutathione_S-Trfase_N"/>
</dbReference>
<dbReference type="CDD" id="cd03046">
    <property type="entry name" value="GST_N_GTT1_like"/>
    <property type="match status" value="1"/>
</dbReference>
<dbReference type="Pfam" id="PF02798">
    <property type="entry name" value="GST_N"/>
    <property type="match status" value="1"/>
</dbReference>
<dbReference type="OrthoDB" id="2098326at2759"/>
<dbReference type="GO" id="GO:0004602">
    <property type="term" value="F:glutathione peroxidase activity"/>
    <property type="evidence" value="ECO:0007669"/>
    <property type="project" value="UniProtKB-ARBA"/>
</dbReference>
<dbReference type="InParanoid" id="S8DY45"/>
<dbReference type="PANTHER" id="PTHR44051:SF9">
    <property type="entry name" value="GLUTATHIONE S-TRANSFERASE 1"/>
    <property type="match status" value="1"/>
</dbReference>
<dbReference type="PANTHER" id="PTHR44051">
    <property type="entry name" value="GLUTATHIONE S-TRANSFERASE-RELATED"/>
    <property type="match status" value="1"/>
</dbReference>
<dbReference type="AlphaFoldDB" id="S8DY45"/>
<dbReference type="SUPFAM" id="SSF47616">
    <property type="entry name" value="GST C-terminal domain-like"/>
    <property type="match status" value="1"/>
</dbReference>
<dbReference type="eggNOG" id="KOG0867">
    <property type="taxonomic scope" value="Eukaryota"/>
</dbReference>
<dbReference type="GO" id="GO:0004364">
    <property type="term" value="F:glutathione transferase activity"/>
    <property type="evidence" value="ECO:0007669"/>
    <property type="project" value="UniProtKB-EC"/>
</dbReference>
<dbReference type="SUPFAM" id="SSF52833">
    <property type="entry name" value="Thioredoxin-like"/>
    <property type="match status" value="1"/>
</dbReference>
<reference evidence="6 7" key="1">
    <citation type="journal article" date="2012" name="Science">
        <title>The Paleozoic origin of enzymatic lignin decomposition reconstructed from 31 fungal genomes.</title>
        <authorList>
            <person name="Floudas D."/>
            <person name="Binder M."/>
            <person name="Riley R."/>
            <person name="Barry K."/>
            <person name="Blanchette R.A."/>
            <person name="Henrissat B."/>
            <person name="Martinez A.T."/>
            <person name="Otillar R."/>
            <person name="Spatafora J.W."/>
            <person name="Yadav J.S."/>
            <person name="Aerts A."/>
            <person name="Benoit I."/>
            <person name="Boyd A."/>
            <person name="Carlson A."/>
            <person name="Copeland A."/>
            <person name="Coutinho P.M."/>
            <person name="de Vries R.P."/>
            <person name="Ferreira P."/>
            <person name="Findley K."/>
            <person name="Foster B."/>
            <person name="Gaskell J."/>
            <person name="Glotzer D."/>
            <person name="Gorecki P."/>
            <person name="Heitman J."/>
            <person name="Hesse C."/>
            <person name="Hori C."/>
            <person name="Igarashi K."/>
            <person name="Jurgens J.A."/>
            <person name="Kallen N."/>
            <person name="Kersten P."/>
            <person name="Kohler A."/>
            <person name="Kuees U."/>
            <person name="Kumar T.K.A."/>
            <person name="Kuo A."/>
            <person name="LaButti K."/>
            <person name="Larrondo L.F."/>
            <person name="Lindquist E."/>
            <person name="Ling A."/>
            <person name="Lombard V."/>
            <person name="Lucas S."/>
            <person name="Lundell T."/>
            <person name="Martin R."/>
            <person name="McLaughlin D.J."/>
            <person name="Morgenstern I."/>
            <person name="Morin E."/>
            <person name="Murat C."/>
            <person name="Nagy L.G."/>
            <person name="Nolan M."/>
            <person name="Ohm R.A."/>
            <person name="Patyshakuliyeva A."/>
            <person name="Rokas A."/>
            <person name="Ruiz-Duenas F.J."/>
            <person name="Sabat G."/>
            <person name="Salamov A."/>
            <person name="Samejima M."/>
            <person name="Schmutz J."/>
            <person name="Slot J.C."/>
            <person name="St John F."/>
            <person name="Stenlid J."/>
            <person name="Sun H."/>
            <person name="Sun S."/>
            <person name="Syed K."/>
            <person name="Tsang A."/>
            <person name="Wiebenga A."/>
            <person name="Young D."/>
            <person name="Pisabarro A."/>
            <person name="Eastwood D.C."/>
            <person name="Martin F."/>
            <person name="Cullen D."/>
            <person name="Grigoriev I.V."/>
            <person name="Hibbett D.S."/>
        </authorList>
    </citation>
    <scope>NUCLEOTIDE SEQUENCE</scope>
    <source>
        <strain evidence="7">FP-58527</strain>
    </source>
</reference>
<dbReference type="Gene3D" id="1.20.1050.10">
    <property type="match status" value="1"/>
</dbReference>
<feature type="domain" description="GST N-terminal" evidence="5">
    <location>
        <begin position="10"/>
        <end position="91"/>
    </location>
</feature>
<dbReference type="SFLD" id="SFLDG00358">
    <property type="entry name" value="Main_(cytGST)"/>
    <property type="match status" value="1"/>
</dbReference>
<protein>
    <recommendedName>
        <fullName evidence="2">glutathione transferase</fullName>
        <ecNumber evidence="2">2.5.1.18</ecNumber>
    </recommendedName>
</protein>
<evidence type="ECO:0000256" key="4">
    <source>
        <dbReference type="ARBA" id="ARBA00047960"/>
    </source>
</evidence>
<keyword evidence="7" id="KW-1185">Reference proteome</keyword>
<gene>
    <name evidence="6" type="ORF">FOMPIDRAFT_1031707</name>
</gene>
<dbReference type="InterPro" id="IPR036249">
    <property type="entry name" value="Thioredoxin-like_sf"/>
</dbReference>
<dbReference type="FunFam" id="3.40.30.10:FF:000156">
    <property type="entry name" value="Glutathione S-transferase 1"/>
    <property type="match status" value="1"/>
</dbReference>
<comment type="similarity">
    <text evidence="1">Belongs to the GST superfamily.</text>
</comment>
<keyword evidence="3" id="KW-0808">Transferase</keyword>
<dbReference type="InterPro" id="IPR040079">
    <property type="entry name" value="Glutathione_S-Trfase"/>
</dbReference>
<organism evidence="6 7">
    <name type="scientific">Fomitopsis schrenkii</name>
    <name type="common">Brown rot fungus</name>
    <dbReference type="NCBI Taxonomy" id="2126942"/>
    <lineage>
        <taxon>Eukaryota</taxon>
        <taxon>Fungi</taxon>
        <taxon>Dikarya</taxon>
        <taxon>Basidiomycota</taxon>
        <taxon>Agaricomycotina</taxon>
        <taxon>Agaricomycetes</taxon>
        <taxon>Polyporales</taxon>
        <taxon>Fomitopsis</taxon>
    </lineage>
</organism>